<evidence type="ECO:0000256" key="2">
    <source>
        <dbReference type="ARBA" id="ARBA00022840"/>
    </source>
</evidence>
<name>R1GCX2_9PSEU</name>
<dbReference type="GO" id="GO:0005524">
    <property type="term" value="F:ATP binding"/>
    <property type="evidence" value="ECO:0007669"/>
    <property type="project" value="UniProtKB-KW"/>
</dbReference>
<gene>
    <name evidence="4" type="ORF">H480_07568</name>
</gene>
<dbReference type="Pfam" id="PF13191">
    <property type="entry name" value="AAA_16"/>
    <property type="match status" value="1"/>
</dbReference>
<protein>
    <submittedName>
        <fullName evidence="4">Regulatory protein LuxR</fullName>
    </submittedName>
</protein>
<dbReference type="PANTHER" id="PTHR16305">
    <property type="entry name" value="TESTICULAR SOLUBLE ADENYLYL CYCLASE"/>
    <property type="match status" value="1"/>
</dbReference>
<feature type="domain" description="AAA+ ATPase" evidence="3">
    <location>
        <begin position="24"/>
        <end position="167"/>
    </location>
</feature>
<accession>R1GCX2</accession>
<dbReference type="InterPro" id="IPR041664">
    <property type="entry name" value="AAA_16"/>
</dbReference>
<dbReference type="GO" id="GO:0004016">
    <property type="term" value="F:adenylate cyclase activity"/>
    <property type="evidence" value="ECO:0007669"/>
    <property type="project" value="TreeGrafter"/>
</dbReference>
<evidence type="ECO:0000313" key="4">
    <source>
        <dbReference type="EMBL" id="EOD69192.1"/>
    </source>
</evidence>
<sequence length="498" mass="52480">MNLIAEGVDPGSVDRLLAGCSAGRGGALLVTGPMACGKTTALRAIAANAGERGFSVLTASCAHAERELPFGVMAQLLRAGGFPADLLPSGCPGQPAADAPETGEAAIVRRGDRLCAKLIEAAAREPILVVVDDLRHADLASAICLAQLIRRVARSAITVVVGDNLTLRPSYPPLRAELLHRPEVGHLEVEPLPPEVLGGILAQRFGGELQDRCVTDFGKVSGGNPVLLQALIDDYAECGDVRDEGYGRAFLSCLYRNEPIALATVRALAVLDTDVSDAELARVAGTEPALVTQALRAVNEAGLMHSGSFRHESARRSVLDEMPSGLRADLHRRAAELLHDTGAPVVTVGRHLMNAGAVDAPWSRDVLLEAADLASIAGNAGAAAELLERALSSCAPHERSAVEAKLAETEWRLDPATAARHLGPLIDAAGAGDLAVSESVSVVRQLLWRGRVNEAEDLLARLRETPGIDDELYLVDQWLTCTYPGLARRGVRPPADRG</sequence>
<comment type="caution">
    <text evidence="4">The sequence shown here is derived from an EMBL/GenBank/DDBJ whole genome shotgun (WGS) entry which is preliminary data.</text>
</comment>
<dbReference type="InterPro" id="IPR003593">
    <property type="entry name" value="AAA+_ATPase"/>
</dbReference>
<keyword evidence="1" id="KW-0547">Nucleotide-binding</keyword>
<organism evidence="4 5">
    <name type="scientific">Amycolatopsis vancoresmycina DSM 44592</name>
    <dbReference type="NCBI Taxonomy" id="1292037"/>
    <lineage>
        <taxon>Bacteria</taxon>
        <taxon>Bacillati</taxon>
        <taxon>Actinomycetota</taxon>
        <taxon>Actinomycetes</taxon>
        <taxon>Pseudonocardiales</taxon>
        <taxon>Pseudonocardiaceae</taxon>
        <taxon>Amycolatopsis</taxon>
    </lineage>
</organism>
<proteinExistence type="predicted"/>
<dbReference type="SMART" id="SM00382">
    <property type="entry name" value="AAA"/>
    <property type="match status" value="1"/>
</dbReference>
<dbReference type="Proteomes" id="UP000014139">
    <property type="component" value="Unassembled WGS sequence"/>
</dbReference>
<dbReference type="PANTHER" id="PTHR16305:SF35">
    <property type="entry name" value="TRANSCRIPTIONAL ACTIVATOR DOMAIN"/>
    <property type="match status" value="1"/>
</dbReference>
<keyword evidence="5" id="KW-1185">Reference proteome</keyword>
<evidence type="ECO:0000313" key="5">
    <source>
        <dbReference type="Proteomes" id="UP000014139"/>
    </source>
</evidence>
<feature type="non-terminal residue" evidence="4">
    <location>
        <position position="498"/>
    </location>
</feature>
<dbReference type="eggNOG" id="COG2909">
    <property type="taxonomic scope" value="Bacteria"/>
</dbReference>
<dbReference type="AlphaFoldDB" id="R1GCX2"/>
<dbReference type="GO" id="GO:0005737">
    <property type="term" value="C:cytoplasm"/>
    <property type="evidence" value="ECO:0007669"/>
    <property type="project" value="TreeGrafter"/>
</dbReference>
<evidence type="ECO:0000259" key="3">
    <source>
        <dbReference type="SMART" id="SM00382"/>
    </source>
</evidence>
<dbReference type="InterPro" id="IPR027417">
    <property type="entry name" value="P-loop_NTPase"/>
</dbReference>
<reference evidence="4 5" key="1">
    <citation type="submission" date="2013-02" db="EMBL/GenBank/DDBJ databases">
        <title>Draft genome sequence of Amycolatopsis vancoresmycina strain DSM 44592T.</title>
        <authorList>
            <person name="Kumar S."/>
            <person name="Kaur N."/>
            <person name="Kaur C."/>
            <person name="Raghava G.P.S."/>
            <person name="Mayilraj S."/>
        </authorList>
    </citation>
    <scope>NUCLEOTIDE SEQUENCE [LARGE SCALE GENOMIC DNA]</scope>
    <source>
        <strain evidence="4 5">DSM 44592</strain>
    </source>
</reference>
<evidence type="ECO:0000256" key="1">
    <source>
        <dbReference type="ARBA" id="ARBA00022741"/>
    </source>
</evidence>
<dbReference type="EMBL" id="AOUO01000081">
    <property type="protein sequence ID" value="EOD69192.1"/>
    <property type="molecule type" value="Genomic_DNA"/>
</dbReference>
<keyword evidence="2" id="KW-0067">ATP-binding</keyword>
<dbReference type="SUPFAM" id="SSF52540">
    <property type="entry name" value="P-loop containing nucleoside triphosphate hydrolases"/>
    <property type="match status" value="1"/>
</dbReference>